<sequence length="578" mass="64178">MSSTVHVDLSGVERALDRMSSQLSSQIDQVDASVGVVRSDLHLTTTELRELREEFEEYVRTAQRTASVQQSETRVVNLKAELDRQFGHYGVVRRTSVGLLQAFDVGNVSNDAVKQVSEELMVQTPRYWLAPVIVALAAWSRDNKEVAEKSVQEAYNRDPRKTSLFFTLVLRRQGRMDGANRWLKHYLASLDPSSPGREFAVVLEATSYNAFGPAAQVLLTEQLTTWRADLRHNQETVEAQIRTWAGELGRQREQLTDESYPTLRKISPEWDRLQWMLEQSSALPVTIDTYQAIATSDGTIPTVLEGMLDDILDGLVTEYDAEELPLRRDVIYHESVIEEQGDLDRARERTDLMLKATDESIDIVSLQTMAAITPELVGVSTQTQRIAIGVGQSDFRTAVGRYCAVYRGRAVASLSLVLDGQHSNYAATYGFGGVTLSTDTPEATGIMTIRSAWESALTSYIERVSFKNSWYTRPVLIAAAIALVVAFINPVAGLVAALVGGGIVYFLGEKAKEKCRAAVADVERIRETAIGVSVDLYRDATAEFVDAMETYSALDSQEGDLLRLIDTWPTATNEIQES</sequence>
<accession>A0A5Q2F982</accession>
<organism evidence="2 3">
    <name type="scientific">Raineyella fluvialis</name>
    <dbReference type="NCBI Taxonomy" id="2662261"/>
    <lineage>
        <taxon>Bacteria</taxon>
        <taxon>Bacillati</taxon>
        <taxon>Actinomycetota</taxon>
        <taxon>Actinomycetes</taxon>
        <taxon>Propionibacteriales</taxon>
        <taxon>Propionibacteriaceae</taxon>
        <taxon>Raineyella</taxon>
    </lineage>
</organism>
<dbReference type="KEGG" id="rain:Rai3103_06560"/>
<keyword evidence="1" id="KW-0812">Transmembrane</keyword>
<gene>
    <name evidence="2" type="ORF">Rai3103_06560</name>
</gene>
<keyword evidence="3" id="KW-1185">Reference proteome</keyword>
<dbReference type="Proteomes" id="UP000386847">
    <property type="component" value="Chromosome"/>
</dbReference>
<proteinExistence type="predicted"/>
<keyword evidence="1" id="KW-1133">Transmembrane helix</keyword>
<name>A0A5Q2F982_9ACTN</name>
<evidence type="ECO:0000313" key="3">
    <source>
        <dbReference type="Proteomes" id="UP000386847"/>
    </source>
</evidence>
<evidence type="ECO:0000313" key="2">
    <source>
        <dbReference type="EMBL" id="QGF23379.1"/>
    </source>
</evidence>
<dbReference type="AlphaFoldDB" id="A0A5Q2F982"/>
<evidence type="ECO:0000256" key="1">
    <source>
        <dbReference type="SAM" id="Phobius"/>
    </source>
</evidence>
<protein>
    <submittedName>
        <fullName evidence="2">Uncharacterized protein</fullName>
    </submittedName>
</protein>
<keyword evidence="1" id="KW-0472">Membrane</keyword>
<dbReference type="EMBL" id="CP045725">
    <property type="protein sequence ID" value="QGF23379.1"/>
    <property type="molecule type" value="Genomic_DNA"/>
</dbReference>
<reference evidence="2 3" key="1">
    <citation type="submission" date="2019-10" db="EMBL/GenBank/DDBJ databases">
        <title>Genomic analysis of Raineyella sp. CBA3103.</title>
        <authorList>
            <person name="Roh S.W."/>
        </authorList>
    </citation>
    <scope>NUCLEOTIDE SEQUENCE [LARGE SCALE GENOMIC DNA]</scope>
    <source>
        <strain evidence="2 3">CBA3103</strain>
    </source>
</reference>
<dbReference type="RefSeq" id="WP_153571910.1">
    <property type="nucleotide sequence ID" value="NZ_CP045725.1"/>
</dbReference>
<feature type="transmembrane region" description="Helical" evidence="1">
    <location>
        <begin position="475"/>
        <end position="507"/>
    </location>
</feature>